<gene>
    <name evidence="4" type="ORF">B0W44_07455</name>
    <name evidence="5" type="ORF">B0W44_15860</name>
</gene>
<dbReference type="GO" id="GO:0009986">
    <property type="term" value="C:cell surface"/>
    <property type="evidence" value="ECO:0007669"/>
    <property type="project" value="UniProtKB-SubCell"/>
</dbReference>
<keyword evidence="6" id="KW-1185">Reference proteome</keyword>
<comment type="subcellular location">
    <subcellularLocation>
        <location evidence="1">Cell surface</location>
    </subcellularLocation>
</comment>
<dbReference type="PROSITE" id="PS00409">
    <property type="entry name" value="PROKAR_NTER_METHYL"/>
    <property type="match status" value="1"/>
</dbReference>
<dbReference type="RefSeq" id="WP_077719512.1">
    <property type="nucleotide sequence ID" value="NZ_CP019699.1"/>
</dbReference>
<dbReference type="InterPro" id="IPR012902">
    <property type="entry name" value="N_methyl_site"/>
</dbReference>
<dbReference type="AlphaFoldDB" id="A0A1U9K6K4"/>
<keyword evidence="3" id="KW-0812">Transmembrane</keyword>
<evidence type="ECO:0000313" key="4">
    <source>
        <dbReference type="EMBL" id="AQS55643.1"/>
    </source>
</evidence>
<name>A0A1U9K6K4_9BACL</name>
<evidence type="ECO:0000313" key="5">
    <source>
        <dbReference type="EMBL" id="AQS57004.1"/>
    </source>
</evidence>
<dbReference type="Proteomes" id="UP000188603">
    <property type="component" value="Chromosome"/>
</dbReference>
<feature type="transmembrane region" description="Helical" evidence="3">
    <location>
        <begin position="20"/>
        <end position="39"/>
    </location>
</feature>
<sequence>MRRKLQRCWKDHEGVSTLEFLIGSAAVAAIAIAAFVFAIQPVVKEQKELAPDQYETDWYQPN</sequence>
<proteinExistence type="predicted"/>
<dbReference type="EMBL" id="CP019699">
    <property type="protein sequence ID" value="AQS57004.1"/>
    <property type="molecule type" value="Genomic_DNA"/>
</dbReference>
<evidence type="ECO:0000256" key="2">
    <source>
        <dbReference type="ARBA" id="ARBA00023287"/>
    </source>
</evidence>
<dbReference type="KEGG" id="ntr:B0W44_07455"/>
<dbReference type="GO" id="GO:0030420">
    <property type="term" value="P:establishment of competence for transformation"/>
    <property type="evidence" value="ECO:0007669"/>
    <property type="project" value="UniProtKB-KW"/>
</dbReference>
<dbReference type="STRING" id="1471761.B0W44_07455"/>
<keyword evidence="3" id="KW-1133">Transmembrane helix</keyword>
<evidence type="ECO:0000313" key="6">
    <source>
        <dbReference type="Proteomes" id="UP000188603"/>
    </source>
</evidence>
<keyword evidence="2" id="KW-0178">Competence</keyword>
<dbReference type="KEGG" id="ntr:B0W44_15860"/>
<keyword evidence="3" id="KW-0472">Membrane</keyword>
<evidence type="ECO:0000256" key="1">
    <source>
        <dbReference type="ARBA" id="ARBA00004241"/>
    </source>
</evidence>
<dbReference type="EMBL" id="CP019699">
    <property type="protein sequence ID" value="AQS55643.1"/>
    <property type="molecule type" value="Genomic_DNA"/>
</dbReference>
<reference evidence="4 6" key="1">
    <citation type="journal article" date="2015" name="Int. J. Syst. Evol. Microbiol.">
        <title>Novibacillus thermophilus gen. nov., sp. nov., a Gram-staining-negative and moderately thermophilic member of the family Thermoactinomycetaceae.</title>
        <authorList>
            <person name="Yang G."/>
            <person name="Chen J."/>
            <person name="Zhou S."/>
        </authorList>
    </citation>
    <scope>NUCLEOTIDE SEQUENCE [LARGE SCALE GENOMIC DNA]</scope>
    <source>
        <strain evidence="4 6">SG-1</strain>
    </source>
</reference>
<accession>A0A1U9K6K4</accession>
<protein>
    <submittedName>
        <fullName evidence="4">Uncharacterized protein</fullName>
    </submittedName>
</protein>
<reference evidence="4" key="2">
    <citation type="submission" date="2017-02" db="EMBL/GenBank/DDBJ databases">
        <authorList>
            <person name="Peterson S.W."/>
        </authorList>
    </citation>
    <scope>NUCLEOTIDE SEQUENCE</scope>
    <source>
        <strain evidence="4">SG-1</strain>
    </source>
</reference>
<evidence type="ECO:0000256" key="3">
    <source>
        <dbReference type="SAM" id="Phobius"/>
    </source>
</evidence>
<organism evidence="4 6">
    <name type="scientific">Novibacillus thermophilus</name>
    <dbReference type="NCBI Taxonomy" id="1471761"/>
    <lineage>
        <taxon>Bacteria</taxon>
        <taxon>Bacillati</taxon>
        <taxon>Bacillota</taxon>
        <taxon>Bacilli</taxon>
        <taxon>Bacillales</taxon>
        <taxon>Thermoactinomycetaceae</taxon>
        <taxon>Novibacillus</taxon>
    </lineage>
</organism>